<comment type="caution">
    <text evidence="5">The sequence shown here is derived from an EMBL/GenBank/DDBJ whole genome shotgun (WGS) entry which is preliminary data.</text>
</comment>
<evidence type="ECO:0000259" key="4">
    <source>
        <dbReference type="PROSITE" id="PS50043"/>
    </source>
</evidence>
<gene>
    <name evidence="5" type="ORF">GCM10009802_05460</name>
</gene>
<name>A0ABP5IZ80_9ACTN</name>
<dbReference type="Pfam" id="PF00196">
    <property type="entry name" value="GerE"/>
    <property type="match status" value="1"/>
</dbReference>
<dbReference type="InterPro" id="IPR016032">
    <property type="entry name" value="Sig_transdc_resp-reg_C-effctor"/>
</dbReference>
<dbReference type="PRINTS" id="PR00038">
    <property type="entry name" value="HTHLUXR"/>
</dbReference>
<protein>
    <recommendedName>
        <fullName evidence="4">HTH luxR-type domain-containing protein</fullName>
    </recommendedName>
</protein>
<keyword evidence="2" id="KW-0238">DNA-binding</keyword>
<organism evidence="5 6">
    <name type="scientific">Streptomyces synnematoformans</name>
    <dbReference type="NCBI Taxonomy" id="415721"/>
    <lineage>
        <taxon>Bacteria</taxon>
        <taxon>Bacillati</taxon>
        <taxon>Actinomycetota</taxon>
        <taxon>Actinomycetes</taxon>
        <taxon>Kitasatosporales</taxon>
        <taxon>Streptomycetaceae</taxon>
        <taxon>Streptomyces</taxon>
    </lineage>
</organism>
<dbReference type="SUPFAM" id="SSF48452">
    <property type="entry name" value="TPR-like"/>
    <property type="match status" value="1"/>
</dbReference>
<keyword evidence="6" id="KW-1185">Reference proteome</keyword>
<sequence length="470" mass="51129">MDVIPPARAAFDALAAGVNTVLARNPRLAVDWCRAALGLLSAVPDGGRQRADLLLSMARAYARVGELTQCRAALAQWSALVGPDQELDQAADILAILSLADGRFTHARVILRGAVGRSAAVNTGSLRLELAATALWDTRWSWSDAALAVITEEQRLQRAHAWVLLAVEALDREEVDHALRLVKDSADLVDSRTDEELIERPALMSDLGWAETHLGQSERARRRFERGLLVCEASGQYLPVAPLQSGLAELALRQGALSAATDRAERAVAVARSLDHHDHWAMALVVRADVALAAGRHDRALADAACAMRVVDLDSPQWRRARLAWATAVLAAGDSRACVRAVLDVAGDELGELPVWERRRAAQLLGRAERAAGRVQHAVRWERARARYEALLDIPEKSAAGPVLVSRREFEIAHLVSEGRTNRQIARLLEVSHKTVETHLARIFAKSGVSSRAELAGLTVANRVVARPRP</sequence>
<dbReference type="PROSITE" id="PS00622">
    <property type="entry name" value="HTH_LUXR_1"/>
    <property type="match status" value="1"/>
</dbReference>
<dbReference type="InterPro" id="IPR011990">
    <property type="entry name" value="TPR-like_helical_dom_sf"/>
</dbReference>
<reference evidence="6" key="1">
    <citation type="journal article" date="2019" name="Int. J. Syst. Evol. Microbiol.">
        <title>The Global Catalogue of Microorganisms (GCM) 10K type strain sequencing project: providing services to taxonomists for standard genome sequencing and annotation.</title>
        <authorList>
            <consortium name="The Broad Institute Genomics Platform"/>
            <consortium name="The Broad Institute Genome Sequencing Center for Infectious Disease"/>
            <person name="Wu L."/>
            <person name="Ma J."/>
        </authorList>
    </citation>
    <scope>NUCLEOTIDE SEQUENCE [LARGE SCALE GENOMIC DNA]</scope>
    <source>
        <strain evidence="6">JCM 15481</strain>
    </source>
</reference>
<dbReference type="PANTHER" id="PTHR44688">
    <property type="entry name" value="DNA-BINDING TRANSCRIPTIONAL ACTIVATOR DEVR_DOSR"/>
    <property type="match status" value="1"/>
</dbReference>
<dbReference type="PROSITE" id="PS50043">
    <property type="entry name" value="HTH_LUXR_2"/>
    <property type="match status" value="1"/>
</dbReference>
<evidence type="ECO:0000256" key="1">
    <source>
        <dbReference type="ARBA" id="ARBA00023015"/>
    </source>
</evidence>
<dbReference type="InterPro" id="IPR036388">
    <property type="entry name" value="WH-like_DNA-bd_sf"/>
</dbReference>
<feature type="domain" description="HTH luxR-type" evidence="4">
    <location>
        <begin position="398"/>
        <end position="463"/>
    </location>
</feature>
<dbReference type="PANTHER" id="PTHR44688:SF16">
    <property type="entry name" value="DNA-BINDING TRANSCRIPTIONAL ACTIVATOR DEVR_DOSR"/>
    <property type="match status" value="1"/>
</dbReference>
<dbReference type="Gene3D" id="1.10.10.10">
    <property type="entry name" value="Winged helix-like DNA-binding domain superfamily/Winged helix DNA-binding domain"/>
    <property type="match status" value="1"/>
</dbReference>
<evidence type="ECO:0000313" key="6">
    <source>
        <dbReference type="Proteomes" id="UP001500443"/>
    </source>
</evidence>
<dbReference type="SMART" id="SM00421">
    <property type="entry name" value="HTH_LUXR"/>
    <property type="match status" value="1"/>
</dbReference>
<dbReference type="SUPFAM" id="SSF46894">
    <property type="entry name" value="C-terminal effector domain of the bipartite response regulators"/>
    <property type="match status" value="1"/>
</dbReference>
<evidence type="ECO:0000256" key="3">
    <source>
        <dbReference type="ARBA" id="ARBA00023163"/>
    </source>
</evidence>
<dbReference type="Proteomes" id="UP001500443">
    <property type="component" value="Unassembled WGS sequence"/>
</dbReference>
<dbReference type="InterPro" id="IPR000792">
    <property type="entry name" value="Tscrpt_reg_LuxR_C"/>
</dbReference>
<evidence type="ECO:0000313" key="5">
    <source>
        <dbReference type="EMBL" id="GAA2109209.1"/>
    </source>
</evidence>
<keyword evidence="1" id="KW-0805">Transcription regulation</keyword>
<dbReference type="Gene3D" id="1.25.40.10">
    <property type="entry name" value="Tetratricopeptide repeat domain"/>
    <property type="match status" value="1"/>
</dbReference>
<evidence type="ECO:0000256" key="2">
    <source>
        <dbReference type="ARBA" id="ARBA00023125"/>
    </source>
</evidence>
<dbReference type="CDD" id="cd06170">
    <property type="entry name" value="LuxR_C_like"/>
    <property type="match status" value="1"/>
</dbReference>
<dbReference type="EMBL" id="BAAAPF010000005">
    <property type="protein sequence ID" value="GAA2109209.1"/>
    <property type="molecule type" value="Genomic_DNA"/>
</dbReference>
<accession>A0ABP5IZ80</accession>
<keyword evidence="3" id="KW-0804">Transcription</keyword>
<proteinExistence type="predicted"/>